<protein>
    <submittedName>
        <fullName evidence="1">Uncharacterized protein</fullName>
    </submittedName>
</protein>
<sequence>MDQTWDFGVVNVLQFDGEGGANLAADNKNLRYIIDGLNNILFLDCSVDVRIFPESQIVNFGQISANSIATYRPKAAFSVSTIKDVAADCTEQFDVVTSFYTTDTLHDDTHLEMGNGLLMRAGTSGLLIKKHKKTLSLISTNASPHIFQVRLERWLPVITRLNFHKNRGRLSFMGLSKKISS</sequence>
<accession>A0A8S0FKV3</accession>
<dbReference type="AlphaFoldDB" id="A0A8S0FKV3"/>
<organism evidence="1 2">
    <name type="scientific">Escherichia coli</name>
    <dbReference type="NCBI Taxonomy" id="562"/>
    <lineage>
        <taxon>Bacteria</taxon>
        <taxon>Pseudomonadati</taxon>
        <taxon>Pseudomonadota</taxon>
        <taxon>Gammaproteobacteria</taxon>
        <taxon>Enterobacterales</taxon>
        <taxon>Enterobacteriaceae</taxon>
        <taxon>Escherichia</taxon>
    </lineage>
</organism>
<dbReference type="EMBL" id="AP022360">
    <property type="protein sequence ID" value="BBU80802.1"/>
    <property type="molecule type" value="Genomic_DNA"/>
</dbReference>
<name>A0A8S0FKV3_ECOLX</name>
<reference evidence="1 2" key="1">
    <citation type="submission" date="2020-01" db="EMBL/GenBank/DDBJ databases">
        <title>Dynamics of blaIMP-6 dissemination in carbapenem resistant Enterobacteriacea isolated from regional surveillance in Osaka, Japan.</title>
        <authorList>
            <person name="Abe R."/>
            <person name="Akeda Y."/>
            <person name="Sugawara Y."/>
            <person name="Yamamoto N."/>
            <person name="Tomono K."/>
            <person name="Takeuchi D."/>
            <person name="Kawahara R."/>
            <person name="Hamada S."/>
        </authorList>
    </citation>
    <scope>NUCLEOTIDE SEQUENCE [LARGE SCALE GENOMIC DNA]</scope>
    <source>
        <strain evidence="1 2">E300</strain>
    </source>
</reference>
<gene>
    <name evidence="1" type="ORF">EIMP300_22020</name>
</gene>
<evidence type="ECO:0000313" key="2">
    <source>
        <dbReference type="Proteomes" id="UP000467488"/>
    </source>
</evidence>
<proteinExistence type="predicted"/>
<dbReference type="Proteomes" id="UP000467488">
    <property type="component" value="Chromosome"/>
</dbReference>
<evidence type="ECO:0000313" key="1">
    <source>
        <dbReference type="EMBL" id="BBU80802.1"/>
    </source>
</evidence>